<protein>
    <submittedName>
        <fullName evidence="1">Uncharacterized protein</fullName>
    </submittedName>
</protein>
<proteinExistence type="predicted"/>
<reference evidence="1" key="1">
    <citation type="submission" date="2021-08" db="EMBL/GenBank/DDBJ databases">
        <title>The first chromosome-level gecko genome reveals the dynamic sex chromosomes of Neotropical dwarf geckos (Sphaerodactylidae: Sphaerodactylus).</title>
        <authorList>
            <person name="Pinto B.J."/>
            <person name="Keating S.E."/>
            <person name="Gamble T."/>
        </authorList>
    </citation>
    <scope>NUCLEOTIDE SEQUENCE</scope>
    <source>
        <strain evidence="1">TG3544</strain>
    </source>
</reference>
<gene>
    <name evidence="1" type="ORF">K3G42_031475</name>
</gene>
<comment type="caution">
    <text evidence="1">The sequence shown here is derived from an EMBL/GenBank/DDBJ whole genome shotgun (WGS) entry which is preliminary data.</text>
</comment>
<evidence type="ECO:0000313" key="1">
    <source>
        <dbReference type="EMBL" id="KAH8017650.1"/>
    </source>
</evidence>
<dbReference type="EMBL" id="CM037614">
    <property type="protein sequence ID" value="KAH8017650.1"/>
    <property type="molecule type" value="Genomic_DNA"/>
</dbReference>
<name>A0ACB8GDU8_9SAUR</name>
<sequence>MVSGPCHFQACVSSPPPPSYCWQQGQLLSTPHSSYSWAHQGSWTELQSPLTCQSSWDYKYAQEHSYFGGKLSLQCIFKKRFQIFLQIFLFGFSMVYIHEFRYLQIEGHTSIKYLLCVCVCVH</sequence>
<dbReference type="Proteomes" id="UP000827872">
    <property type="component" value="Linkage Group LG01"/>
</dbReference>
<keyword evidence="2" id="KW-1185">Reference proteome</keyword>
<evidence type="ECO:0000313" key="2">
    <source>
        <dbReference type="Proteomes" id="UP000827872"/>
    </source>
</evidence>
<organism evidence="1 2">
    <name type="scientific">Sphaerodactylus townsendi</name>
    <dbReference type="NCBI Taxonomy" id="933632"/>
    <lineage>
        <taxon>Eukaryota</taxon>
        <taxon>Metazoa</taxon>
        <taxon>Chordata</taxon>
        <taxon>Craniata</taxon>
        <taxon>Vertebrata</taxon>
        <taxon>Euteleostomi</taxon>
        <taxon>Lepidosauria</taxon>
        <taxon>Squamata</taxon>
        <taxon>Bifurcata</taxon>
        <taxon>Gekkota</taxon>
        <taxon>Sphaerodactylidae</taxon>
        <taxon>Sphaerodactylus</taxon>
    </lineage>
</organism>
<accession>A0ACB8GDU8</accession>